<dbReference type="STRING" id="1794912.AXX12_17495"/>
<evidence type="ECO:0000313" key="2">
    <source>
        <dbReference type="EMBL" id="KYZ77853.1"/>
    </source>
</evidence>
<keyword evidence="3" id="KW-1185">Reference proteome</keyword>
<dbReference type="EMBL" id="LSGP01000006">
    <property type="protein sequence ID" value="KYZ77853.1"/>
    <property type="molecule type" value="Genomic_DNA"/>
</dbReference>
<feature type="domain" description="SiaC family regulatory phosphoprotein" evidence="1">
    <location>
        <begin position="8"/>
        <end position="123"/>
    </location>
</feature>
<sequence length="128" mass="14576">MELLYRASTKSSPEVNFNPDTGILKISGQSYPENASAFYQDLFGWLKDYLPAACGKIVVELSLSYMNTSSTKCLMDMIYMLEDAFNTGADICINWHYTAKNRSMRECGEEFREELSVQFNIIPEEPSN</sequence>
<organism evidence="2 3">
    <name type="scientific">Anaerosporomusa subterranea</name>
    <dbReference type="NCBI Taxonomy" id="1794912"/>
    <lineage>
        <taxon>Bacteria</taxon>
        <taxon>Bacillati</taxon>
        <taxon>Bacillota</taxon>
        <taxon>Negativicutes</taxon>
        <taxon>Acetonemataceae</taxon>
        <taxon>Anaerosporomusa</taxon>
    </lineage>
</organism>
<dbReference type="Pfam" id="PF09345">
    <property type="entry name" value="SiaC"/>
    <property type="match status" value="1"/>
</dbReference>
<evidence type="ECO:0000313" key="3">
    <source>
        <dbReference type="Proteomes" id="UP000076268"/>
    </source>
</evidence>
<gene>
    <name evidence="2" type="ORF">AXX12_17495</name>
</gene>
<reference evidence="2 3" key="1">
    <citation type="submission" date="2016-02" db="EMBL/GenBank/DDBJ databases">
        <title>Anaerosporomusa subterraneum gen. nov., sp. nov., a spore-forming obligate anaerobe isolated from saprolite.</title>
        <authorList>
            <person name="Choi J.K."/>
            <person name="Shah M."/>
            <person name="Yee N."/>
        </authorList>
    </citation>
    <scope>NUCLEOTIDE SEQUENCE [LARGE SCALE GENOMIC DNA]</scope>
    <source>
        <strain evidence="2 3">RU4</strain>
    </source>
</reference>
<dbReference type="AlphaFoldDB" id="A0A154BV02"/>
<dbReference type="OrthoDB" id="5297629at2"/>
<protein>
    <recommendedName>
        <fullName evidence="1">SiaC family regulatory phosphoprotein domain-containing protein</fullName>
    </recommendedName>
</protein>
<proteinExistence type="predicted"/>
<dbReference type="Proteomes" id="UP000076268">
    <property type="component" value="Unassembled WGS sequence"/>
</dbReference>
<evidence type="ECO:0000259" key="1">
    <source>
        <dbReference type="Pfam" id="PF09345"/>
    </source>
</evidence>
<dbReference type="InterPro" id="IPR018530">
    <property type="entry name" value="SiaC"/>
</dbReference>
<name>A0A154BV02_ANASB</name>
<accession>A0A154BV02</accession>
<dbReference type="RefSeq" id="WP_066237761.1">
    <property type="nucleotide sequence ID" value="NZ_LSGP01000006.1"/>
</dbReference>
<comment type="caution">
    <text evidence="2">The sequence shown here is derived from an EMBL/GenBank/DDBJ whole genome shotgun (WGS) entry which is preliminary data.</text>
</comment>